<evidence type="ECO:0000313" key="2">
    <source>
        <dbReference type="Proteomes" id="UP000051307"/>
    </source>
</evidence>
<reference evidence="1 2" key="1">
    <citation type="journal article" date="2015" name="Genome Announc.">
        <title>Expanding the biotechnology potential of lactobacilli through comparative genomics of 213 strains and associated genera.</title>
        <authorList>
            <person name="Sun Z."/>
            <person name="Harris H.M."/>
            <person name="McCann A."/>
            <person name="Guo C."/>
            <person name="Argimon S."/>
            <person name="Zhang W."/>
            <person name="Yang X."/>
            <person name="Jeffery I.B."/>
            <person name="Cooney J.C."/>
            <person name="Kagawa T.F."/>
            <person name="Liu W."/>
            <person name="Song Y."/>
            <person name="Salvetti E."/>
            <person name="Wrobel A."/>
            <person name="Rasinkangas P."/>
            <person name="Parkhill J."/>
            <person name="Rea M.C."/>
            <person name="O'Sullivan O."/>
            <person name="Ritari J."/>
            <person name="Douillard F.P."/>
            <person name="Paul Ross R."/>
            <person name="Yang R."/>
            <person name="Briner A.E."/>
            <person name="Felis G.E."/>
            <person name="de Vos W.M."/>
            <person name="Barrangou R."/>
            <person name="Klaenhammer T.R."/>
            <person name="Caufield P.W."/>
            <person name="Cui Y."/>
            <person name="Zhang H."/>
            <person name="O'Toole P.W."/>
        </authorList>
    </citation>
    <scope>NUCLEOTIDE SEQUENCE [LARGE SCALE GENOMIC DNA]</scope>
    <source>
        <strain evidence="1 2">DSM 16761</strain>
    </source>
</reference>
<proteinExistence type="predicted"/>
<dbReference type="eggNOG" id="ENOG50329NF">
    <property type="taxonomic scope" value="Bacteria"/>
</dbReference>
<gene>
    <name evidence="1" type="ORF">FC59_GL001074</name>
</gene>
<dbReference type="PATRIC" id="fig|1423767.3.peg.1111"/>
<organism evidence="1 2">
    <name type="scientific">Lactobacillus kitasatonis DSM 16761 = JCM 1039</name>
    <dbReference type="NCBI Taxonomy" id="1423767"/>
    <lineage>
        <taxon>Bacteria</taxon>
        <taxon>Bacillati</taxon>
        <taxon>Bacillota</taxon>
        <taxon>Bacilli</taxon>
        <taxon>Lactobacillales</taxon>
        <taxon>Lactobacillaceae</taxon>
        <taxon>Lactobacillus</taxon>
    </lineage>
</organism>
<sequence>MLIFKVTYYKNYCYSITKNINSANCLEINYYDPYGNKVGAYYSAPANAAIFISNKRLKEIIDSNIPENHQIVPYFAYPQHDITSDNTTEEIMIAVKEINPIN</sequence>
<name>A0A0R1VIM7_9LACO</name>
<protein>
    <submittedName>
        <fullName evidence="1">Uncharacterized protein</fullName>
    </submittedName>
</protein>
<dbReference type="Proteomes" id="UP000051307">
    <property type="component" value="Unassembled WGS sequence"/>
</dbReference>
<dbReference type="OrthoDB" id="2311974at2"/>
<dbReference type="AlphaFoldDB" id="A0A0R1VIM7"/>
<evidence type="ECO:0000313" key="1">
    <source>
        <dbReference type="EMBL" id="KRM03899.1"/>
    </source>
</evidence>
<dbReference type="RefSeq" id="WP_025015046.1">
    <property type="nucleotide sequence ID" value="NZ_AZFU01000025.1"/>
</dbReference>
<dbReference type="EMBL" id="AZFU01000025">
    <property type="protein sequence ID" value="KRM03899.1"/>
    <property type="molecule type" value="Genomic_DNA"/>
</dbReference>
<accession>A0A0R1VIM7</accession>
<comment type="caution">
    <text evidence="1">The sequence shown here is derived from an EMBL/GenBank/DDBJ whole genome shotgun (WGS) entry which is preliminary data.</text>
</comment>